<comment type="caution">
    <text evidence="1">The sequence shown here is derived from an EMBL/GenBank/DDBJ whole genome shotgun (WGS) entry which is preliminary data.</text>
</comment>
<reference evidence="1 2" key="1">
    <citation type="journal article" date="2021" name="Environ. Microbiol.">
        <title>Genetic insights into the dark matter of the mammalian gut microbiota through targeted genome reconstruction.</title>
        <authorList>
            <person name="Lugli G.A."/>
            <person name="Alessandri G."/>
            <person name="Milani C."/>
            <person name="Viappiani A."/>
            <person name="Fontana F."/>
            <person name="Tarracchini C."/>
            <person name="Mancabelli L."/>
            <person name="Argentini C."/>
            <person name="Ruiz L."/>
            <person name="Margolles A."/>
            <person name="van Sinderen D."/>
            <person name="Turroni F."/>
            <person name="Ventura M."/>
        </authorList>
    </citation>
    <scope>NUCLEOTIDE SEQUENCE [LARGE SCALE GENOMIC DNA]</scope>
    <source>
        <strain evidence="1 2">MA1</strain>
    </source>
</reference>
<evidence type="ECO:0000313" key="1">
    <source>
        <dbReference type="EMBL" id="MCH9275207.1"/>
    </source>
</evidence>
<dbReference type="EMBL" id="JAFEJT020000006">
    <property type="protein sequence ID" value="MCH9275207.1"/>
    <property type="molecule type" value="Genomic_DNA"/>
</dbReference>
<proteinExistence type="predicted"/>
<name>A0ABS9VSZ2_9BIFI</name>
<accession>A0ABS9VSZ2</accession>
<sequence>MSTEAFWALRRQLRKYLEQQARRITDPRKRGHAIAATRRMLKRPLTGKDREQRQWADDNDLPFLPVSAFMGVTAWLNPQEQRELVERLAAEHPHQIGRSAR</sequence>
<protein>
    <submittedName>
        <fullName evidence="1">Uncharacterized protein</fullName>
    </submittedName>
</protein>
<dbReference type="Proteomes" id="UP000710815">
    <property type="component" value="Unassembled WGS sequence"/>
</dbReference>
<dbReference type="RefSeq" id="WP_241513016.1">
    <property type="nucleotide sequence ID" value="NZ_JAFEJT020000006.1"/>
</dbReference>
<keyword evidence="2" id="KW-1185">Reference proteome</keyword>
<evidence type="ECO:0000313" key="2">
    <source>
        <dbReference type="Proteomes" id="UP000710815"/>
    </source>
</evidence>
<gene>
    <name evidence="1" type="ORF">JS533_002795</name>
</gene>
<organism evidence="1 2">
    <name type="scientific">Bifidobacterium amazonense</name>
    <dbReference type="NCBI Taxonomy" id="2809027"/>
    <lineage>
        <taxon>Bacteria</taxon>
        <taxon>Bacillati</taxon>
        <taxon>Actinomycetota</taxon>
        <taxon>Actinomycetes</taxon>
        <taxon>Bifidobacteriales</taxon>
        <taxon>Bifidobacteriaceae</taxon>
        <taxon>Bifidobacterium</taxon>
    </lineage>
</organism>
<reference evidence="1 2" key="2">
    <citation type="journal article" date="2021" name="Syst. Appl. Microbiol.">
        <title>Phylogenetic classification of ten novel species belonging to the genus Bifidobacterium comprising B. phasiani sp. nov., B. pongonis sp. nov., B. saguinibicoloris sp. nov., B. colobi sp. nov., B. simiiventris sp. nov., B. santillanense sp. nov., B. miconis sp. nov., B. amazonense sp. nov., B. pluvialisilvae sp. nov., and B. miconisargentati sp. nov.</title>
        <authorList>
            <person name="Lugli G.A."/>
            <person name="Calvete-Torre I."/>
            <person name="Alessandri G."/>
            <person name="Milani C."/>
            <person name="Turroni F."/>
            <person name="Laiolo P."/>
            <person name="Ossiprandi M.C."/>
            <person name="Margolles A."/>
            <person name="Ruiz L."/>
            <person name="Ventura M."/>
        </authorList>
    </citation>
    <scope>NUCLEOTIDE SEQUENCE [LARGE SCALE GENOMIC DNA]</scope>
    <source>
        <strain evidence="1 2">MA1</strain>
    </source>
</reference>